<dbReference type="PANTHER" id="PTHR11772">
    <property type="entry name" value="ASPARAGINE SYNTHETASE"/>
    <property type="match status" value="1"/>
</dbReference>
<feature type="non-terminal residue" evidence="4">
    <location>
        <position position="1"/>
    </location>
</feature>
<dbReference type="Pfam" id="PF00733">
    <property type="entry name" value="Asn_synthase"/>
    <property type="match status" value="1"/>
</dbReference>
<dbReference type="CDD" id="cd01991">
    <property type="entry name" value="Asn_synthase_B_C"/>
    <property type="match status" value="1"/>
</dbReference>
<dbReference type="PANTHER" id="PTHR11772:SF2">
    <property type="entry name" value="ASPARAGINE SYNTHETASE [GLUTAMINE-HYDROLYZING]"/>
    <property type="match status" value="1"/>
</dbReference>
<sequence>PVKIADIEEVIIQTLAKTKCANLSCSGGLDSSLMLYFMTRVFHKISAFTIGFPETHPDIEYSRLVVKSVEEKFGNVEHEVFVPSANEVASETEKKPGPDIGVRLFYRFLAEKGILGIIACDGIDEYMAGYYDHQQHPDEETYYKYIRRLRDEHLKPLDDNSKGVKVYLPYLDERLLCLLAQIPIAEKVDGENRKKVMIQMARGRIPDAVIDRWKYGFCDALGIKKAKQWK</sequence>
<proteinExistence type="predicted"/>
<accession>X1P9Y6</accession>
<feature type="domain" description="Asparagine synthetase" evidence="3">
    <location>
        <begin position="26"/>
        <end position="153"/>
    </location>
</feature>
<organism evidence="4">
    <name type="scientific">marine sediment metagenome</name>
    <dbReference type="NCBI Taxonomy" id="412755"/>
    <lineage>
        <taxon>unclassified sequences</taxon>
        <taxon>metagenomes</taxon>
        <taxon>ecological metagenomes</taxon>
    </lineage>
</organism>
<evidence type="ECO:0000256" key="2">
    <source>
        <dbReference type="ARBA" id="ARBA00022840"/>
    </source>
</evidence>
<dbReference type="GO" id="GO:0004066">
    <property type="term" value="F:asparagine synthase (glutamine-hydrolyzing) activity"/>
    <property type="evidence" value="ECO:0007669"/>
    <property type="project" value="InterPro"/>
</dbReference>
<reference evidence="4" key="1">
    <citation type="journal article" date="2014" name="Front. Microbiol.">
        <title>High frequency of phylogenetically diverse reductive dehalogenase-homologous genes in deep subseafloor sedimentary metagenomes.</title>
        <authorList>
            <person name="Kawai M."/>
            <person name="Futagami T."/>
            <person name="Toyoda A."/>
            <person name="Takaki Y."/>
            <person name="Nishi S."/>
            <person name="Hori S."/>
            <person name="Arai W."/>
            <person name="Tsubouchi T."/>
            <person name="Morono Y."/>
            <person name="Uchiyama I."/>
            <person name="Ito T."/>
            <person name="Fujiyama A."/>
            <person name="Inagaki F."/>
            <person name="Takami H."/>
        </authorList>
    </citation>
    <scope>NUCLEOTIDE SEQUENCE</scope>
    <source>
        <strain evidence="4">Expedition CK06-06</strain>
    </source>
</reference>
<dbReference type="SUPFAM" id="SSF52402">
    <property type="entry name" value="Adenine nucleotide alpha hydrolases-like"/>
    <property type="match status" value="1"/>
</dbReference>
<evidence type="ECO:0000256" key="1">
    <source>
        <dbReference type="ARBA" id="ARBA00022741"/>
    </source>
</evidence>
<dbReference type="InterPro" id="IPR050795">
    <property type="entry name" value="Asn_Synthetase"/>
</dbReference>
<protein>
    <recommendedName>
        <fullName evidence="3">Asparagine synthetase domain-containing protein</fullName>
    </recommendedName>
</protein>
<dbReference type="EMBL" id="BARV01016499">
    <property type="protein sequence ID" value="GAI27739.1"/>
    <property type="molecule type" value="Genomic_DNA"/>
</dbReference>
<dbReference type="InterPro" id="IPR001962">
    <property type="entry name" value="Asn_synthase"/>
</dbReference>
<evidence type="ECO:0000259" key="3">
    <source>
        <dbReference type="Pfam" id="PF00733"/>
    </source>
</evidence>
<comment type="caution">
    <text evidence="4">The sequence shown here is derived from an EMBL/GenBank/DDBJ whole genome shotgun (WGS) entry which is preliminary data.</text>
</comment>
<gene>
    <name evidence="4" type="ORF">S06H3_28299</name>
</gene>
<dbReference type="InterPro" id="IPR014729">
    <property type="entry name" value="Rossmann-like_a/b/a_fold"/>
</dbReference>
<dbReference type="Gene3D" id="3.40.50.620">
    <property type="entry name" value="HUPs"/>
    <property type="match status" value="1"/>
</dbReference>
<evidence type="ECO:0000313" key="4">
    <source>
        <dbReference type="EMBL" id="GAI27739.1"/>
    </source>
</evidence>
<dbReference type="AlphaFoldDB" id="X1P9Y6"/>
<keyword evidence="2" id="KW-0067">ATP-binding</keyword>
<dbReference type="GO" id="GO:0005829">
    <property type="term" value="C:cytosol"/>
    <property type="evidence" value="ECO:0007669"/>
    <property type="project" value="TreeGrafter"/>
</dbReference>
<dbReference type="GO" id="GO:0006529">
    <property type="term" value="P:asparagine biosynthetic process"/>
    <property type="evidence" value="ECO:0007669"/>
    <property type="project" value="InterPro"/>
</dbReference>
<dbReference type="GO" id="GO:0005524">
    <property type="term" value="F:ATP binding"/>
    <property type="evidence" value="ECO:0007669"/>
    <property type="project" value="UniProtKB-KW"/>
</dbReference>
<name>X1P9Y6_9ZZZZ</name>
<keyword evidence="1" id="KW-0547">Nucleotide-binding</keyword>